<evidence type="ECO:0000259" key="5">
    <source>
        <dbReference type="Pfam" id="PF12260"/>
    </source>
</evidence>
<dbReference type="PANTHER" id="PTHR32073:SF7">
    <property type="entry name" value="GH11358P"/>
    <property type="match status" value="1"/>
</dbReference>
<dbReference type="InterPro" id="IPR020519">
    <property type="entry name" value="DIPK2A/B"/>
</dbReference>
<evidence type="ECO:0000256" key="3">
    <source>
        <dbReference type="ARBA" id="ARBA00022525"/>
    </source>
</evidence>
<dbReference type="PANTHER" id="PTHR32073">
    <property type="entry name" value="GH11358P"/>
    <property type="match status" value="1"/>
</dbReference>
<evidence type="ECO:0000256" key="2">
    <source>
        <dbReference type="ARBA" id="ARBA00006338"/>
    </source>
</evidence>
<sequence>MCSKKCGCACFSMVVLVAAAAIAAYFLVKPITSYSDLEKCPYCYGNGMCTAFNTKDVRVSFLSLINILNYKNIYYGEYNNIDVIVKKLASSDELRRFDDYVCYENRLDNGCDLGLIDDQQNYTQKILDYMNGNINEFKPFKVCSKAAAEVLYDEFLKAKPDDVDNKSYLKNVWTTLKINVEPLILQLLNPDKNWPVPKYYGSCGRLAVIENRGLTLYDKIKQPWIDRAYLSLQLLQGARNFTFDHPHLRFYLTDISADNIAVDDSLKLTFIDLENMVVLHEKIRKDSPKHKSEIIDDSSDFAPKHKSEIIDDSSDFAYSQEDLCTHSVSDHNYFAICKLLLSRNAPYPMAKNGLLHTPPVHVVYRYQRLFEQIEECSDAARESSDRFKAAEEIMDILNEILSESKGIETSNSNITRSL</sequence>
<feature type="domain" description="FAM69 protein-kinase" evidence="5">
    <location>
        <begin position="172"/>
        <end position="377"/>
    </location>
</feature>
<dbReference type="Pfam" id="PF12260">
    <property type="entry name" value="PIP49_C"/>
    <property type="match status" value="1"/>
</dbReference>
<evidence type="ECO:0000313" key="7">
    <source>
        <dbReference type="Proteomes" id="UP001458880"/>
    </source>
</evidence>
<gene>
    <name evidence="6" type="ORF">QE152_g24584</name>
</gene>
<dbReference type="AlphaFoldDB" id="A0AAW1K5F3"/>
<evidence type="ECO:0000256" key="4">
    <source>
        <dbReference type="ARBA" id="ARBA00022729"/>
    </source>
</evidence>
<comment type="caution">
    <text evidence="6">The sequence shown here is derived from an EMBL/GenBank/DDBJ whole genome shotgun (WGS) entry which is preliminary data.</text>
</comment>
<dbReference type="InterPro" id="IPR022049">
    <property type="entry name" value="FAM69_kinase_dom"/>
</dbReference>
<comment type="subcellular location">
    <subcellularLocation>
        <location evidence="1">Secreted</location>
    </subcellularLocation>
</comment>
<dbReference type="GO" id="GO:0005576">
    <property type="term" value="C:extracellular region"/>
    <property type="evidence" value="ECO:0007669"/>
    <property type="project" value="UniProtKB-SubCell"/>
</dbReference>
<evidence type="ECO:0000313" key="6">
    <source>
        <dbReference type="EMBL" id="KAK9713023.1"/>
    </source>
</evidence>
<keyword evidence="7" id="KW-1185">Reference proteome</keyword>
<dbReference type="SUPFAM" id="SSF56112">
    <property type="entry name" value="Protein kinase-like (PK-like)"/>
    <property type="match status" value="1"/>
</dbReference>
<protein>
    <submittedName>
        <fullName evidence="6">Protein-kinase domain of FAM69</fullName>
    </submittedName>
</protein>
<name>A0AAW1K5F3_POPJA</name>
<reference evidence="6 7" key="1">
    <citation type="journal article" date="2024" name="BMC Genomics">
        <title>De novo assembly and annotation of Popillia japonica's genome with initial clues to its potential as an invasive pest.</title>
        <authorList>
            <person name="Cucini C."/>
            <person name="Boschi S."/>
            <person name="Funari R."/>
            <person name="Cardaioli E."/>
            <person name="Iannotti N."/>
            <person name="Marturano G."/>
            <person name="Paoli F."/>
            <person name="Bruttini M."/>
            <person name="Carapelli A."/>
            <person name="Frati F."/>
            <person name="Nardi F."/>
        </authorList>
    </citation>
    <scope>NUCLEOTIDE SEQUENCE [LARGE SCALE GENOMIC DNA]</scope>
    <source>
        <strain evidence="6">DMR45628</strain>
    </source>
</reference>
<organism evidence="6 7">
    <name type="scientific">Popillia japonica</name>
    <name type="common">Japanese beetle</name>
    <dbReference type="NCBI Taxonomy" id="7064"/>
    <lineage>
        <taxon>Eukaryota</taxon>
        <taxon>Metazoa</taxon>
        <taxon>Ecdysozoa</taxon>
        <taxon>Arthropoda</taxon>
        <taxon>Hexapoda</taxon>
        <taxon>Insecta</taxon>
        <taxon>Pterygota</taxon>
        <taxon>Neoptera</taxon>
        <taxon>Endopterygota</taxon>
        <taxon>Coleoptera</taxon>
        <taxon>Polyphaga</taxon>
        <taxon>Scarabaeiformia</taxon>
        <taxon>Scarabaeidae</taxon>
        <taxon>Rutelinae</taxon>
        <taxon>Popillia</taxon>
    </lineage>
</organism>
<comment type="similarity">
    <text evidence="2">Belongs to the DIPK family.</text>
</comment>
<accession>A0AAW1K5F3</accession>
<dbReference type="EMBL" id="JASPKY010000254">
    <property type="protein sequence ID" value="KAK9713023.1"/>
    <property type="molecule type" value="Genomic_DNA"/>
</dbReference>
<evidence type="ECO:0000256" key="1">
    <source>
        <dbReference type="ARBA" id="ARBA00004613"/>
    </source>
</evidence>
<dbReference type="InterPro" id="IPR011009">
    <property type="entry name" value="Kinase-like_dom_sf"/>
</dbReference>
<keyword evidence="4" id="KW-0732">Signal</keyword>
<keyword evidence="3" id="KW-0964">Secreted</keyword>
<dbReference type="Proteomes" id="UP001458880">
    <property type="component" value="Unassembled WGS sequence"/>
</dbReference>
<proteinExistence type="inferred from homology"/>